<dbReference type="GO" id="GO:0003676">
    <property type="term" value="F:nucleic acid binding"/>
    <property type="evidence" value="ECO:0007669"/>
    <property type="project" value="InterPro"/>
</dbReference>
<reference evidence="4" key="1">
    <citation type="submission" date="2020-06" db="EMBL/GenBank/DDBJ databases">
        <authorList>
            <consortium name="Wellcome Sanger Institute Data Sharing"/>
        </authorList>
    </citation>
    <scope>NUCLEOTIDE SEQUENCE [LARGE SCALE GENOMIC DNA]</scope>
</reference>
<evidence type="ECO:0000256" key="2">
    <source>
        <dbReference type="SAM" id="MobiDB-lite"/>
    </source>
</evidence>
<dbReference type="FunFam" id="3.30.420.10:FF:000063">
    <property type="entry name" value="Retrovirus-related Pol polyprotein from transposon 297-like Protein"/>
    <property type="match status" value="1"/>
</dbReference>
<protein>
    <recommendedName>
        <fullName evidence="1">Gypsy retrotransposon integrase-like protein 1</fullName>
    </recommendedName>
</protein>
<organism evidence="4 5">
    <name type="scientific">Gouania willdenowi</name>
    <name type="common">Blunt-snouted clingfish</name>
    <name type="synonym">Lepadogaster willdenowi</name>
    <dbReference type="NCBI Taxonomy" id="441366"/>
    <lineage>
        <taxon>Eukaryota</taxon>
        <taxon>Metazoa</taxon>
        <taxon>Chordata</taxon>
        <taxon>Craniata</taxon>
        <taxon>Vertebrata</taxon>
        <taxon>Euteleostomi</taxon>
        <taxon>Actinopterygii</taxon>
        <taxon>Neopterygii</taxon>
        <taxon>Teleostei</taxon>
        <taxon>Neoteleostei</taxon>
        <taxon>Acanthomorphata</taxon>
        <taxon>Ovalentaria</taxon>
        <taxon>Blenniimorphae</taxon>
        <taxon>Blenniiformes</taxon>
        <taxon>Gobiesocoidei</taxon>
        <taxon>Gobiesocidae</taxon>
        <taxon>Gobiesocinae</taxon>
        <taxon>Gouania</taxon>
    </lineage>
</organism>
<dbReference type="InterPro" id="IPR043128">
    <property type="entry name" value="Rev_trsase/Diguanyl_cyclase"/>
</dbReference>
<evidence type="ECO:0000256" key="1">
    <source>
        <dbReference type="ARBA" id="ARBA00039658"/>
    </source>
</evidence>
<dbReference type="Pfam" id="PF00665">
    <property type="entry name" value="rve"/>
    <property type="match status" value="1"/>
</dbReference>
<dbReference type="InterPro" id="IPR041588">
    <property type="entry name" value="Integrase_H2C2"/>
</dbReference>
<name>A0A8C5HEF5_GOUWI</name>
<dbReference type="FunFam" id="1.10.340.70:FF:000003">
    <property type="entry name" value="Protein CBG25708"/>
    <property type="match status" value="1"/>
</dbReference>
<accession>A0A8C5HEF5</accession>
<feature type="domain" description="Integrase catalytic" evidence="3">
    <location>
        <begin position="347"/>
        <end position="516"/>
    </location>
</feature>
<dbReference type="InterPro" id="IPR001584">
    <property type="entry name" value="Integrase_cat-core"/>
</dbReference>
<feature type="compositionally biased region" description="Polar residues" evidence="2">
    <location>
        <begin position="648"/>
        <end position="657"/>
    </location>
</feature>
<reference evidence="4" key="3">
    <citation type="submission" date="2025-09" db="UniProtKB">
        <authorList>
            <consortium name="Ensembl"/>
        </authorList>
    </citation>
    <scope>IDENTIFICATION</scope>
</reference>
<dbReference type="Gene3D" id="3.30.70.270">
    <property type="match status" value="1"/>
</dbReference>
<dbReference type="InterPro" id="IPR012337">
    <property type="entry name" value="RNaseH-like_sf"/>
</dbReference>
<dbReference type="FunFam" id="3.30.70.270:FF:000026">
    <property type="entry name" value="Transposon Ty3-G Gag-Pol polyprotein"/>
    <property type="match status" value="1"/>
</dbReference>
<dbReference type="InterPro" id="IPR041577">
    <property type="entry name" value="RT_RNaseH_2"/>
</dbReference>
<dbReference type="AlphaFoldDB" id="A0A8C5HEF5"/>
<dbReference type="FunFam" id="3.10.20.370:FF:000001">
    <property type="entry name" value="Retrovirus-related Pol polyprotein from transposon 17.6-like protein"/>
    <property type="match status" value="1"/>
</dbReference>
<dbReference type="Pfam" id="PF17919">
    <property type="entry name" value="RT_RNaseH_2"/>
    <property type="match status" value="1"/>
</dbReference>
<sequence>MPVPSDVTSLQRFLGMANYLGKFIPNFSDIAAPLRKLTHKDTAWCWFQQHQEAFDHLKACLSSPPVLSYYDVKQPVTLTCDASCFGLGAACLQNGKPVAFASRTLTDTETRYAQIEKELLAVVFACSKFKDYVYGKPIMVETDHQPLVTILKKSIHTAPARLQRMMLRLQSYDITLVYKKGKLMYVADTLSRAPTTNIPVSTAENDSFEVMSVSVISTARLEELRKHTGEDAMLKKLTTVIQRGWPSRENQLQPAIRPFYPYRDELTVDDGIIMKGPKTVIPQSLQNAYIDIVHKGHPGADATKRRARSIIFWPGMSKHITEKLSSCSVCNSTKPHQQKEPLKLHPVPDLPWSTVAADIFDWHGKHYHVLVDSYSGWFEIDLLRDITSAAVITKLKRHFSVHGTPHILLSDNARQYTSQQFKDFAKQWDFKHTTSSPEFPQSNGLAERAVRSAKQLMERSHRDGSDVFLNLLNLRNISRDQTLGSPAERLMSRQIRAAIPVSTKLLEPSSKPAMQIAAQLHNRRLVLKRYCDVSSRPLTPLSPGQVVRMQTPKGYDNLGIVKETCKEPRSYIVESNGVKYRRNRRHILPVAEPPPPRPQDDTFETQNAARFQLSNASPAPDSVPPIMSHVSRPHETSPARPSRAQAVFQGSVSSPYVTRSGRISRPNPKY</sequence>
<dbReference type="InterPro" id="IPR036397">
    <property type="entry name" value="RNaseH_sf"/>
</dbReference>
<evidence type="ECO:0000313" key="4">
    <source>
        <dbReference type="Ensembl" id="ENSGWIP00000043420.1"/>
    </source>
</evidence>
<reference evidence="4" key="2">
    <citation type="submission" date="2025-08" db="UniProtKB">
        <authorList>
            <consortium name="Ensembl"/>
        </authorList>
    </citation>
    <scope>IDENTIFICATION</scope>
</reference>
<keyword evidence="5" id="KW-1185">Reference proteome</keyword>
<dbReference type="GO" id="GO:0015074">
    <property type="term" value="P:DNA integration"/>
    <property type="evidence" value="ECO:0007669"/>
    <property type="project" value="InterPro"/>
</dbReference>
<dbReference type="CDD" id="cd09274">
    <property type="entry name" value="RNase_HI_RT_Ty3"/>
    <property type="match status" value="1"/>
</dbReference>
<evidence type="ECO:0000313" key="5">
    <source>
        <dbReference type="Proteomes" id="UP000694680"/>
    </source>
</evidence>
<dbReference type="Proteomes" id="UP000694680">
    <property type="component" value="Chromosome 14"/>
</dbReference>
<dbReference type="Gene3D" id="1.10.340.70">
    <property type="match status" value="1"/>
</dbReference>
<dbReference type="Pfam" id="PF17921">
    <property type="entry name" value="Integrase_H2C2"/>
    <property type="match status" value="1"/>
</dbReference>
<dbReference type="SUPFAM" id="SSF56672">
    <property type="entry name" value="DNA/RNA polymerases"/>
    <property type="match status" value="1"/>
</dbReference>
<dbReference type="Ensembl" id="ENSGWIT00000047100.1">
    <property type="protein sequence ID" value="ENSGWIP00000043420.1"/>
    <property type="gene ID" value="ENSGWIG00000021703.1"/>
</dbReference>
<evidence type="ECO:0000259" key="3">
    <source>
        <dbReference type="PROSITE" id="PS50994"/>
    </source>
</evidence>
<dbReference type="InterPro" id="IPR043502">
    <property type="entry name" value="DNA/RNA_pol_sf"/>
</dbReference>
<dbReference type="PANTHER" id="PTHR37984:SF8">
    <property type="entry name" value="CCHC-TYPE DOMAIN-CONTAINING PROTEIN"/>
    <property type="match status" value="1"/>
</dbReference>
<dbReference type="Gene3D" id="3.30.420.10">
    <property type="entry name" value="Ribonuclease H-like superfamily/Ribonuclease H"/>
    <property type="match status" value="1"/>
</dbReference>
<dbReference type="PANTHER" id="PTHR37984">
    <property type="entry name" value="PROTEIN CBG26694"/>
    <property type="match status" value="1"/>
</dbReference>
<dbReference type="InterPro" id="IPR050951">
    <property type="entry name" value="Retrovirus_Pol_polyprotein"/>
</dbReference>
<feature type="region of interest" description="Disordered" evidence="2">
    <location>
        <begin position="615"/>
        <end position="670"/>
    </location>
</feature>
<dbReference type="SUPFAM" id="SSF53098">
    <property type="entry name" value="Ribonuclease H-like"/>
    <property type="match status" value="1"/>
</dbReference>
<proteinExistence type="predicted"/>
<dbReference type="PROSITE" id="PS50994">
    <property type="entry name" value="INTEGRASE"/>
    <property type="match status" value="1"/>
</dbReference>